<keyword evidence="2" id="KW-0472">Membrane</keyword>
<reference evidence="3 4" key="1">
    <citation type="submission" date="2014-04" db="EMBL/GenBank/DDBJ databases">
        <authorList>
            <consortium name="DOE Joint Genome Institute"/>
            <person name="Kuo A."/>
            <person name="Tarkka M."/>
            <person name="Buscot F."/>
            <person name="Kohler A."/>
            <person name="Nagy L.G."/>
            <person name="Floudas D."/>
            <person name="Copeland A."/>
            <person name="Barry K.W."/>
            <person name="Cichocki N."/>
            <person name="Veneault-Fourrey C."/>
            <person name="LaButti K."/>
            <person name="Lindquist E.A."/>
            <person name="Lipzen A."/>
            <person name="Lundell T."/>
            <person name="Morin E."/>
            <person name="Murat C."/>
            <person name="Sun H."/>
            <person name="Tunlid A."/>
            <person name="Henrissat B."/>
            <person name="Grigoriev I.V."/>
            <person name="Hibbett D.S."/>
            <person name="Martin F."/>
            <person name="Nordberg H.P."/>
            <person name="Cantor M.N."/>
            <person name="Hua S.X."/>
        </authorList>
    </citation>
    <scope>NUCLEOTIDE SEQUENCE [LARGE SCALE GENOMIC DNA]</scope>
    <source>
        <strain evidence="3 4">F 1598</strain>
    </source>
</reference>
<feature type="region of interest" description="Disordered" evidence="1">
    <location>
        <begin position="232"/>
        <end position="257"/>
    </location>
</feature>
<keyword evidence="4" id="KW-1185">Reference proteome</keyword>
<dbReference type="Proteomes" id="UP000054166">
    <property type="component" value="Unassembled WGS sequence"/>
</dbReference>
<sequence>MSAASADCANGLSQGHPTHAFSKEKDKDRRALIRAPILIFVMGAVWAVVCGRLSPCGFSPVLRFRLVLPPPYRWAMFFIDDSNSTIQYSDAKSIPWNHKVPGIANNSADVTKCYDQTYTVNQNLCLTADSCQFQVPFTGSGITLFVIQSNNPLNTTLTLDGNISATATLVALPGPNDFAYNVTLYNVQGLHTAQHTLDVALVTYTPSGGSAIGSMIRFDSALINNTDSSVVSPSASGIGTTTAHPVPSSGGGSTGSSHSVIGPAVGGAVGGVVVIAAIILALLFCRRRKPPQHVAEFDPDPSIKNFPARPTSFDPQAVLYSSPLPSTAQSVQPLAYATSSRSSFPTTDINDRRSLQASSSGAPTSSTGSALIPRSSALRPSTAGSIEPQRFMVSNPEMGSISDVPMAYAKGQLKRVEAQSTGSSSAPIVSASLPPNIPGSGELTEEQASFVNNLRSLNVPAAEIASLLEVMRRERAESSGGRGASHATPTVDMGAPPSYDFKSPN</sequence>
<evidence type="ECO:0000313" key="4">
    <source>
        <dbReference type="Proteomes" id="UP000054166"/>
    </source>
</evidence>
<protein>
    <submittedName>
        <fullName evidence="3">Uncharacterized protein</fullName>
    </submittedName>
</protein>
<feature type="compositionally biased region" description="Low complexity" evidence="1">
    <location>
        <begin position="357"/>
        <end position="370"/>
    </location>
</feature>
<dbReference type="HOGENOM" id="CLU_049767_0_0_1"/>
<keyword evidence="2" id="KW-0812">Transmembrane</keyword>
<feature type="region of interest" description="Disordered" evidence="1">
    <location>
        <begin position="418"/>
        <end position="443"/>
    </location>
</feature>
<evidence type="ECO:0000256" key="1">
    <source>
        <dbReference type="SAM" id="MobiDB-lite"/>
    </source>
</evidence>
<feature type="compositionally biased region" description="Polar residues" evidence="1">
    <location>
        <begin position="232"/>
        <end position="243"/>
    </location>
</feature>
<feature type="transmembrane region" description="Helical" evidence="2">
    <location>
        <begin position="31"/>
        <end position="49"/>
    </location>
</feature>
<organism evidence="3 4">
    <name type="scientific">Piloderma croceum (strain F 1598)</name>
    <dbReference type="NCBI Taxonomy" id="765440"/>
    <lineage>
        <taxon>Eukaryota</taxon>
        <taxon>Fungi</taxon>
        <taxon>Dikarya</taxon>
        <taxon>Basidiomycota</taxon>
        <taxon>Agaricomycotina</taxon>
        <taxon>Agaricomycetes</taxon>
        <taxon>Agaricomycetidae</taxon>
        <taxon>Atheliales</taxon>
        <taxon>Atheliaceae</taxon>
        <taxon>Piloderma</taxon>
    </lineage>
</organism>
<dbReference type="InParanoid" id="A0A0C3B0T7"/>
<reference evidence="4" key="2">
    <citation type="submission" date="2015-01" db="EMBL/GenBank/DDBJ databases">
        <title>Evolutionary Origins and Diversification of the Mycorrhizal Mutualists.</title>
        <authorList>
            <consortium name="DOE Joint Genome Institute"/>
            <consortium name="Mycorrhizal Genomics Consortium"/>
            <person name="Kohler A."/>
            <person name="Kuo A."/>
            <person name="Nagy L.G."/>
            <person name="Floudas D."/>
            <person name="Copeland A."/>
            <person name="Barry K.W."/>
            <person name="Cichocki N."/>
            <person name="Veneault-Fourrey C."/>
            <person name="LaButti K."/>
            <person name="Lindquist E.A."/>
            <person name="Lipzen A."/>
            <person name="Lundell T."/>
            <person name="Morin E."/>
            <person name="Murat C."/>
            <person name="Riley R."/>
            <person name="Ohm R."/>
            <person name="Sun H."/>
            <person name="Tunlid A."/>
            <person name="Henrissat B."/>
            <person name="Grigoriev I.V."/>
            <person name="Hibbett D.S."/>
            <person name="Martin F."/>
        </authorList>
    </citation>
    <scope>NUCLEOTIDE SEQUENCE [LARGE SCALE GENOMIC DNA]</scope>
    <source>
        <strain evidence="4">F 1598</strain>
    </source>
</reference>
<dbReference type="EMBL" id="KN833007">
    <property type="protein sequence ID" value="KIM79848.1"/>
    <property type="molecule type" value="Genomic_DNA"/>
</dbReference>
<dbReference type="AlphaFoldDB" id="A0A0C3B0T7"/>
<dbReference type="OrthoDB" id="2872628at2759"/>
<evidence type="ECO:0000313" key="3">
    <source>
        <dbReference type="EMBL" id="KIM79848.1"/>
    </source>
</evidence>
<feature type="region of interest" description="Disordered" evidence="1">
    <location>
        <begin position="473"/>
        <end position="505"/>
    </location>
</feature>
<feature type="region of interest" description="Disordered" evidence="1">
    <location>
        <begin position="337"/>
        <end position="398"/>
    </location>
</feature>
<feature type="transmembrane region" description="Helical" evidence="2">
    <location>
        <begin position="264"/>
        <end position="285"/>
    </location>
</feature>
<keyword evidence="2" id="KW-1133">Transmembrane helix</keyword>
<accession>A0A0C3B0T7</accession>
<evidence type="ECO:0000256" key="2">
    <source>
        <dbReference type="SAM" id="Phobius"/>
    </source>
</evidence>
<gene>
    <name evidence="3" type="ORF">PILCRDRAFT_823037</name>
</gene>
<name>A0A0C3B0T7_PILCF</name>
<feature type="compositionally biased region" description="Polar residues" evidence="1">
    <location>
        <begin position="337"/>
        <end position="348"/>
    </location>
</feature>
<dbReference type="Gene3D" id="2.60.120.260">
    <property type="entry name" value="Galactose-binding domain-like"/>
    <property type="match status" value="1"/>
</dbReference>
<proteinExistence type="predicted"/>
<feature type="compositionally biased region" description="Polar residues" evidence="1">
    <location>
        <begin position="418"/>
        <end position="427"/>
    </location>
</feature>